<dbReference type="AlphaFoldDB" id="A0A0H5PXW0"/>
<dbReference type="Pfam" id="PF01446">
    <property type="entry name" value="Rep_1"/>
    <property type="match status" value="1"/>
</dbReference>
<evidence type="ECO:0008006" key="3">
    <source>
        <dbReference type="Google" id="ProtNLM"/>
    </source>
</evidence>
<sequence length="364" mass="41012">MESRVQRFALQSMARAILPESRTAKCLRIRAFDSDVQVWKSKEHGTASYGGLQTCGSVWTCPVCAAKIAERRRVELLDAMELHKAQGGAVYLLTLTTPHQRGDVLAELLAQQGKALQSFLRDRKVKEVFKEMGHLGQVRALEVTHGRKSARNNGWHPHFHILQFCQVNGSEADRKDWTARLYMRWAFYCDKAGLGTPSYAHGIKLDDGTKASQYVTKWGLEDEMTKGHTKKGKAGGESPFDLLRAALADRQDKQAMALFREFSECFKGKRQLSWSNGLKARFFVDEKTDEELAAEKDDRAVLLGLLSIDQWRDVLKVDGRGVLLDIAAKGGWHNVQRYLWLIEGARDGVQLDPDVLAEARQLLT</sequence>
<dbReference type="InterPro" id="IPR000989">
    <property type="entry name" value="Rep"/>
</dbReference>
<dbReference type="GO" id="GO:0006260">
    <property type="term" value="P:DNA replication"/>
    <property type="evidence" value="ECO:0007669"/>
    <property type="project" value="UniProtKB-KW"/>
</dbReference>
<dbReference type="GO" id="GO:0003677">
    <property type="term" value="F:DNA binding"/>
    <property type="evidence" value="ECO:0007669"/>
    <property type="project" value="InterPro"/>
</dbReference>
<proteinExistence type="predicted"/>
<accession>A0A0H5PXW0</accession>
<organism evidence="2">
    <name type="scientific">uncultured prokaryote</name>
    <dbReference type="NCBI Taxonomy" id="198431"/>
    <lineage>
        <taxon>unclassified sequences</taxon>
        <taxon>environmental samples</taxon>
    </lineage>
</organism>
<evidence type="ECO:0000256" key="1">
    <source>
        <dbReference type="ARBA" id="ARBA00022705"/>
    </source>
</evidence>
<keyword evidence="2" id="KW-0614">Plasmid</keyword>
<geneLocation type="plasmid" evidence="2">
    <name>pRGRH0289</name>
</geneLocation>
<evidence type="ECO:0000313" key="2">
    <source>
        <dbReference type="EMBL" id="CRY94586.1"/>
    </source>
</evidence>
<reference evidence="2" key="2">
    <citation type="submission" date="2015-07" db="EMBL/GenBank/DDBJ databases">
        <title>Plasmids, circular viruses and viroids from rat gut.</title>
        <authorList>
            <person name="Jorgensen T.J."/>
            <person name="Hansen M.A."/>
            <person name="Xu Z."/>
            <person name="Tabak M.A."/>
            <person name="Sorensen S.J."/>
            <person name="Hansen L.H."/>
        </authorList>
    </citation>
    <scope>NUCLEOTIDE SEQUENCE</scope>
    <source>
        <plasmid evidence="2">pRGRH0289</plasmid>
    </source>
</reference>
<name>A0A0H5PXW0_9ZZZZ</name>
<protein>
    <recommendedName>
        <fullName evidence="3">Replication protein</fullName>
    </recommendedName>
</protein>
<keyword evidence="1" id="KW-0235">DNA replication</keyword>
<dbReference type="EMBL" id="LN852961">
    <property type="protein sequence ID" value="CRY94586.1"/>
    <property type="molecule type" value="Genomic_DNA"/>
</dbReference>
<reference evidence="2" key="1">
    <citation type="submission" date="2015-06" db="EMBL/GenBank/DDBJ databases">
        <authorList>
            <person name="Joergensen T."/>
        </authorList>
    </citation>
    <scope>NUCLEOTIDE SEQUENCE</scope>
    <source>
        <plasmid evidence="2">pRGRH0289</plasmid>
    </source>
</reference>